<dbReference type="PANTHER" id="PTHR33710">
    <property type="entry name" value="BNAC02G09200D PROTEIN"/>
    <property type="match status" value="1"/>
</dbReference>
<dbReference type="PANTHER" id="PTHR33710:SF71">
    <property type="entry name" value="ENDONUCLEASE_EXONUCLEASE_PHOSPHATASE DOMAIN-CONTAINING PROTEIN"/>
    <property type="match status" value="1"/>
</dbReference>
<dbReference type="SUPFAM" id="SSF56219">
    <property type="entry name" value="DNase I-like"/>
    <property type="match status" value="1"/>
</dbReference>
<dbReference type="Proteomes" id="UP000288805">
    <property type="component" value="Unassembled WGS sequence"/>
</dbReference>
<comment type="caution">
    <text evidence="1">The sequence shown here is derived from an EMBL/GenBank/DDBJ whole genome shotgun (WGS) entry which is preliminary data.</text>
</comment>
<reference evidence="1 2" key="1">
    <citation type="journal article" date="2018" name="PLoS Genet.">
        <title>Population sequencing reveals clonal diversity and ancestral inbreeding in the grapevine cultivar Chardonnay.</title>
        <authorList>
            <person name="Roach M.J."/>
            <person name="Johnson D.L."/>
            <person name="Bohlmann J."/>
            <person name="van Vuuren H.J."/>
            <person name="Jones S.J."/>
            <person name="Pretorius I.S."/>
            <person name="Schmidt S.A."/>
            <person name="Borneman A.R."/>
        </authorList>
    </citation>
    <scope>NUCLEOTIDE SEQUENCE [LARGE SCALE GENOMIC DNA]</scope>
    <source>
        <strain evidence="2">cv. Chardonnay</strain>
        <tissue evidence="1">Leaf</tissue>
    </source>
</reference>
<name>A0A438IZL8_VITVI</name>
<evidence type="ECO:0000313" key="1">
    <source>
        <dbReference type="EMBL" id="RVX02155.1"/>
    </source>
</evidence>
<protein>
    <recommendedName>
        <fullName evidence="3">Reverse transcriptase domain-containing protein</fullName>
    </recommendedName>
</protein>
<evidence type="ECO:0008006" key="3">
    <source>
        <dbReference type="Google" id="ProtNLM"/>
    </source>
</evidence>
<proteinExistence type="predicted"/>
<dbReference type="AlphaFoldDB" id="A0A438IZL8"/>
<evidence type="ECO:0000313" key="2">
    <source>
        <dbReference type="Proteomes" id="UP000288805"/>
    </source>
</evidence>
<organism evidence="1 2">
    <name type="scientific">Vitis vinifera</name>
    <name type="common">Grape</name>
    <dbReference type="NCBI Taxonomy" id="29760"/>
    <lineage>
        <taxon>Eukaryota</taxon>
        <taxon>Viridiplantae</taxon>
        <taxon>Streptophyta</taxon>
        <taxon>Embryophyta</taxon>
        <taxon>Tracheophyta</taxon>
        <taxon>Spermatophyta</taxon>
        <taxon>Magnoliopsida</taxon>
        <taxon>eudicotyledons</taxon>
        <taxon>Gunneridae</taxon>
        <taxon>Pentapetalae</taxon>
        <taxon>rosids</taxon>
        <taxon>Vitales</taxon>
        <taxon>Vitaceae</taxon>
        <taxon>Viteae</taxon>
        <taxon>Vitis</taxon>
    </lineage>
</organism>
<dbReference type="Gene3D" id="3.60.10.10">
    <property type="entry name" value="Endonuclease/exonuclease/phosphatase"/>
    <property type="match status" value="1"/>
</dbReference>
<dbReference type="InterPro" id="IPR036691">
    <property type="entry name" value="Endo/exonu/phosph_ase_sf"/>
</dbReference>
<dbReference type="EMBL" id="QGNW01000072">
    <property type="protein sequence ID" value="RVX02155.1"/>
    <property type="molecule type" value="Genomic_DNA"/>
</dbReference>
<accession>A0A438IZL8</accession>
<sequence length="481" mass="54620">MDEKRGYYQHIGDHMLGCILTSDIRYDQGNTKQKILSGGQITWCGGSNSQVASRLDRLLVSDEWEDHFLGVFQCALPRIVSDHSPITLEGGGVKKGKTSFRFENTWLLLDGFKKLVRNWWTEYSVAGSSSHCLADKLKALKKDLRVWNKEVFGDVSFRKSKSFSRVQLWAFKERVNPLSVEEAEATKGALEEYKKCVLLEEASWRQKSREIWLKDGDKNTSLSDNNVSGPDNFTMAFWHFCWDFTKAEIMALFDDFFLLGTFQRSLNFTFVVMIPKKRGAKELKDFRPIGLVGGLYKLLAKVLTNRLKLMVNILGLPKLDIEKALTMLIGIVLFLLCLKWGLGKGGLVGSEPVVGTSLRGSSGEGRDLLHLLFADNTLIFCKANSDHLRYLSWVFLWFGAIFGLKVNRDKSEAIPIGRIESLEDVVLVMGCRVVKLPTFYLGLPLGASFKSLRVWDAVKERSRKRLSLWKRQYLSKEGDSL</sequence>
<gene>
    <name evidence="1" type="ORF">CK203_025461</name>
</gene>